<dbReference type="InterPro" id="IPR025588">
    <property type="entry name" value="YcxB-like_C"/>
</dbReference>
<keyword evidence="1" id="KW-0812">Transmembrane</keyword>
<evidence type="ECO:0000259" key="2">
    <source>
        <dbReference type="Pfam" id="PF14317"/>
    </source>
</evidence>
<evidence type="ECO:0000313" key="4">
    <source>
        <dbReference type="Proteomes" id="UP000006735"/>
    </source>
</evidence>
<feature type="transmembrane region" description="Helical" evidence="1">
    <location>
        <begin position="33"/>
        <end position="55"/>
    </location>
</feature>
<evidence type="ECO:0000313" key="3">
    <source>
        <dbReference type="EMBL" id="AAW74622.1"/>
    </source>
</evidence>
<organism evidence="3 4">
    <name type="scientific">Xanthomonas oryzae pv. oryzae (strain KACC10331 / KXO85)</name>
    <dbReference type="NCBI Taxonomy" id="291331"/>
    <lineage>
        <taxon>Bacteria</taxon>
        <taxon>Pseudomonadati</taxon>
        <taxon>Pseudomonadota</taxon>
        <taxon>Gammaproteobacteria</taxon>
        <taxon>Lysobacterales</taxon>
        <taxon>Lysobacteraceae</taxon>
        <taxon>Xanthomonas</taxon>
    </lineage>
</organism>
<dbReference type="KEGG" id="xoo:XOO1368"/>
<dbReference type="EMBL" id="AE013598">
    <property type="protein sequence ID" value="AAW74622.1"/>
    <property type="molecule type" value="Genomic_DNA"/>
</dbReference>
<protein>
    <recommendedName>
        <fullName evidence="2">YcxB-like C-terminal domain-containing protein</fullName>
    </recommendedName>
</protein>
<name>Q5H349_XANOR</name>
<feature type="transmembrane region" description="Helical" evidence="1">
    <location>
        <begin position="7"/>
        <end position="27"/>
    </location>
</feature>
<dbReference type="Proteomes" id="UP000006735">
    <property type="component" value="Chromosome"/>
</dbReference>
<gene>
    <name evidence="3" type="ordered locus">XOO1368</name>
</gene>
<sequence>MHARHSCRRVIVFLSVLLLVGVVLLQLTDAGQIIGQVLTGSGGGGLIGLALLHLWGPPRRIKRLHAQQAALRHTCTYAWDENGLDVTWADGHFRRPWSDDIRVRENERVLLLHHNDRLFELFCPHWFGDKAQYEAFRQLALRVGKTPKAF</sequence>
<keyword evidence="1" id="KW-1133">Transmembrane helix</keyword>
<proteinExistence type="predicted"/>
<dbReference type="HOGENOM" id="CLU_113761_0_0_6"/>
<accession>Q5H349</accession>
<keyword evidence="4" id="KW-1185">Reference proteome</keyword>
<evidence type="ECO:0000256" key="1">
    <source>
        <dbReference type="SAM" id="Phobius"/>
    </source>
</evidence>
<dbReference type="Pfam" id="PF14317">
    <property type="entry name" value="YcxB"/>
    <property type="match status" value="1"/>
</dbReference>
<keyword evidence="1" id="KW-0472">Membrane</keyword>
<feature type="domain" description="YcxB-like C-terminal" evidence="2">
    <location>
        <begin position="79"/>
        <end position="139"/>
    </location>
</feature>
<dbReference type="AlphaFoldDB" id="Q5H349"/>
<reference evidence="3 4" key="1">
    <citation type="journal article" date="2005" name="Nucleic Acids Res.">
        <title>The genome sequence of Xanthomonas oryzae pathovar oryzae KACC10331, the bacterial blight pathogen of rice.</title>
        <authorList>
            <person name="Lee B.M."/>
            <person name="Park Y.J."/>
            <person name="Park D.S."/>
            <person name="Kang H.W."/>
            <person name="Kim J.G."/>
            <person name="Song E.S."/>
            <person name="Park I.C."/>
            <person name="Yoon U.H."/>
            <person name="Hahn J.H."/>
            <person name="Koo B.S."/>
            <person name="Lee G.B."/>
            <person name="Kim H."/>
            <person name="Park H.S."/>
            <person name="Yoon K.O."/>
            <person name="Kim J.H."/>
            <person name="Jung C.H."/>
            <person name="Koh N.H."/>
            <person name="Seo J.S."/>
            <person name="Go S.J."/>
        </authorList>
    </citation>
    <scope>NUCLEOTIDE SEQUENCE [LARGE SCALE GENOMIC DNA]</scope>
    <source>
        <strain evidence="4">KACC10331 / KXO85</strain>
    </source>
</reference>